<keyword evidence="4" id="KW-0274">FAD</keyword>
<evidence type="ECO:0000259" key="8">
    <source>
        <dbReference type="Pfam" id="PF01494"/>
    </source>
</evidence>
<keyword evidence="7" id="KW-1133">Transmembrane helix</keyword>
<keyword evidence="6" id="KW-0503">Monooxygenase</keyword>
<dbReference type="PANTHER" id="PTHR13789:SF318">
    <property type="entry name" value="GERANYLGERANYL DIPHOSPHATE REDUCTASE"/>
    <property type="match status" value="1"/>
</dbReference>
<reference evidence="9 10" key="1">
    <citation type="submission" date="2020-02" db="EMBL/GenBank/DDBJ databases">
        <title>Comparative genomics of the hypocrealean fungal genus Beauvera.</title>
        <authorList>
            <person name="Showalter D.N."/>
            <person name="Bushley K.E."/>
            <person name="Rehner S.A."/>
        </authorList>
    </citation>
    <scope>NUCLEOTIDE SEQUENCE [LARGE SCALE GENOMIC DNA]</scope>
    <source>
        <strain evidence="9 10">ARSEF4384</strain>
    </source>
</reference>
<keyword evidence="10" id="KW-1185">Reference proteome</keyword>
<dbReference type="Pfam" id="PF01494">
    <property type="entry name" value="FAD_binding_3"/>
    <property type="match status" value="1"/>
</dbReference>
<keyword evidence="5" id="KW-0560">Oxidoreductase</keyword>
<evidence type="ECO:0000313" key="9">
    <source>
        <dbReference type="EMBL" id="KAK8146309.1"/>
    </source>
</evidence>
<protein>
    <recommendedName>
        <fullName evidence="8">FAD-binding domain-containing protein</fullName>
    </recommendedName>
</protein>
<dbReference type="AlphaFoldDB" id="A0AAW0RVH7"/>
<evidence type="ECO:0000256" key="2">
    <source>
        <dbReference type="ARBA" id="ARBA00007992"/>
    </source>
</evidence>
<evidence type="ECO:0000256" key="3">
    <source>
        <dbReference type="ARBA" id="ARBA00022630"/>
    </source>
</evidence>
<name>A0AAW0RVH7_9HYPO</name>
<keyword evidence="7" id="KW-0472">Membrane</keyword>
<comment type="caution">
    <text evidence="9">The sequence shown here is derived from an EMBL/GenBank/DDBJ whole genome shotgun (WGS) entry which is preliminary data.</text>
</comment>
<keyword evidence="7" id="KW-0812">Transmembrane</keyword>
<evidence type="ECO:0000313" key="10">
    <source>
        <dbReference type="Proteomes" id="UP001397290"/>
    </source>
</evidence>
<evidence type="ECO:0000256" key="4">
    <source>
        <dbReference type="ARBA" id="ARBA00022827"/>
    </source>
</evidence>
<dbReference type="SUPFAM" id="SSF51905">
    <property type="entry name" value="FAD/NAD(P)-binding domain"/>
    <property type="match status" value="1"/>
</dbReference>
<feature type="domain" description="FAD-binding" evidence="8">
    <location>
        <begin position="32"/>
        <end position="201"/>
    </location>
</feature>
<dbReference type="InterPro" id="IPR002938">
    <property type="entry name" value="FAD-bd"/>
</dbReference>
<dbReference type="Gene3D" id="3.50.50.60">
    <property type="entry name" value="FAD/NAD(P)-binding domain"/>
    <property type="match status" value="1"/>
</dbReference>
<keyword evidence="3" id="KW-0285">Flavoprotein</keyword>
<dbReference type="InterPro" id="IPR036188">
    <property type="entry name" value="FAD/NAD-bd_sf"/>
</dbReference>
<evidence type="ECO:0000256" key="5">
    <source>
        <dbReference type="ARBA" id="ARBA00023002"/>
    </source>
</evidence>
<comment type="cofactor">
    <cofactor evidence="1">
        <name>FAD</name>
        <dbReference type="ChEBI" id="CHEBI:57692"/>
    </cofactor>
</comment>
<proteinExistence type="inferred from homology"/>
<evidence type="ECO:0000256" key="6">
    <source>
        <dbReference type="ARBA" id="ARBA00023033"/>
    </source>
</evidence>
<dbReference type="GO" id="GO:0071949">
    <property type="term" value="F:FAD binding"/>
    <property type="evidence" value="ECO:0007669"/>
    <property type="project" value="InterPro"/>
</dbReference>
<dbReference type="InterPro" id="IPR050493">
    <property type="entry name" value="FAD-dep_Monooxygenase_BioMet"/>
</dbReference>
<dbReference type="SUPFAM" id="SSF54373">
    <property type="entry name" value="FAD-linked reductases, C-terminal domain"/>
    <property type="match status" value="1"/>
</dbReference>
<dbReference type="PANTHER" id="PTHR13789">
    <property type="entry name" value="MONOOXYGENASE"/>
    <property type="match status" value="1"/>
</dbReference>
<gene>
    <name evidence="9" type="ORF">G3M48_003257</name>
</gene>
<sequence length="470" mass="50998">MGYSEPFYSAALNLNDPSPLYEKMTENKQSFRVLIAGAGIGGLATAISLARVSGLSNLDIHIYEQAPELVEIGASIALGPNGMRTLERLGVHEALSAHLGFRGPSGIPQIFRHWKSNQVVSVDTHTNVPDGRHQTTRFHRGHLHAALLAHVPRCSIHLSKSVVRAEASEEEAVLFFSDGTEAHGDLLIAADGIRSRVRQSLLPDYHLKFTGKVFARSTFDASLVEGKIPGLPLDAVHWWGPSNSFFASKLGKGQYTTVGAYQDSRSGEELDKAITWNQTGNVAHFRETYKDWNPVVRRLAELTPTVRLFPNYAGSALPTWLPAPRAALLGDAAHTHGGAFAAGGSLALDDALALGLALRHVSSESRAADAVLQLGEVQHALTLYDGTRQPHASKLLDIVHGALAKNQPSCASAEAEDEALITRLKNRPDLTWLSEHDVEAAFARTVQQLCHGQARQKEPKEATFQSKNKL</sequence>
<evidence type="ECO:0000256" key="7">
    <source>
        <dbReference type="SAM" id="Phobius"/>
    </source>
</evidence>
<dbReference type="GO" id="GO:0004497">
    <property type="term" value="F:monooxygenase activity"/>
    <property type="evidence" value="ECO:0007669"/>
    <property type="project" value="UniProtKB-KW"/>
</dbReference>
<dbReference type="Proteomes" id="UP001397290">
    <property type="component" value="Unassembled WGS sequence"/>
</dbReference>
<evidence type="ECO:0000256" key="1">
    <source>
        <dbReference type="ARBA" id="ARBA00001974"/>
    </source>
</evidence>
<organism evidence="9 10">
    <name type="scientific">Beauveria asiatica</name>
    <dbReference type="NCBI Taxonomy" id="1069075"/>
    <lineage>
        <taxon>Eukaryota</taxon>
        <taxon>Fungi</taxon>
        <taxon>Dikarya</taxon>
        <taxon>Ascomycota</taxon>
        <taxon>Pezizomycotina</taxon>
        <taxon>Sordariomycetes</taxon>
        <taxon>Hypocreomycetidae</taxon>
        <taxon>Hypocreales</taxon>
        <taxon>Cordycipitaceae</taxon>
        <taxon>Beauveria</taxon>
    </lineage>
</organism>
<comment type="similarity">
    <text evidence="2">Belongs to the paxM FAD-dependent monooxygenase family.</text>
</comment>
<feature type="transmembrane region" description="Helical" evidence="7">
    <location>
        <begin position="31"/>
        <end position="50"/>
    </location>
</feature>
<accession>A0AAW0RVH7</accession>
<dbReference type="PRINTS" id="PR00420">
    <property type="entry name" value="RNGMNOXGNASE"/>
</dbReference>
<dbReference type="EMBL" id="JAAHCF010000218">
    <property type="protein sequence ID" value="KAK8146309.1"/>
    <property type="molecule type" value="Genomic_DNA"/>
</dbReference>